<dbReference type="GO" id="GO:0032259">
    <property type="term" value="P:methylation"/>
    <property type="evidence" value="ECO:0007669"/>
    <property type="project" value="UniProtKB-KW"/>
</dbReference>
<evidence type="ECO:0000256" key="6">
    <source>
        <dbReference type="SAM" id="MobiDB-lite"/>
    </source>
</evidence>
<dbReference type="RefSeq" id="WP_394835047.1">
    <property type="nucleotide sequence ID" value="NZ_CP089929.1"/>
</dbReference>
<dbReference type="InterPro" id="IPR002748">
    <property type="entry name" value="CbiD"/>
</dbReference>
<keyword evidence="4 5" id="KW-0949">S-adenosyl-L-methionine</keyword>
<dbReference type="Proteomes" id="UP001374803">
    <property type="component" value="Chromosome"/>
</dbReference>
<dbReference type="NCBIfam" id="TIGR00312">
    <property type="entry name" value="cbiD"/>
    <property type="match status" value="1"/>
</dbReference>
<comment type="function">
    <text evidence="5">Catalyzes the methylation of C-1 in cobalt-precorrin-5B to form cobalt-precorrin-6A.</text>
</comment>
<reference evidence="7" key="1">
    <citation type="submission" date="2021-12" db="EMBL/GenBank/DDBJ databases">
        <title>Discovery of the Pendulisporaceae a myxobacterial family with distinct sporulation behavior and unique specialized metabolism.</title>
        <authorList>
            <person name="Garcia R."/>
            <person name="Popoff A."/>
            <person name="Bader C.D."/>
            <person name="Loehr J."/>
            <person name="Walesch S."/>
            <person name="Walt C."/>
            <person name="Boldt J."/>
            <person name="Bunk B."/>
            <person name="Haeckl F.J.F.P.J."/>
            <person name="Gunesch A.P."/>
            <person name="Birkelbach J."/>
            <person name="Nuebel U."/>
            <person name="Pietschmann T."/>
            <person name="Bach T."/>
            <person name="Mueller R."/>
        </authorList>
    </citation>
    <scope>NUCLEOTIDE SEQUENCE</scope>
    <source>
        <strain evidence="7">MSr11367</strain>
    </source>
</reference>
<dbReference type="PANTHER" id="PTHR35863">
    <property type="entry name" value="COBALT-PRECORRIN-5B C(1)-METHYLTRANSFERASE"/>
    <property type="match status" value="1"/>
</dbReference>
<dbReference type="SUPFAM" id="SSF111342">
    <property type="entry name" value="CbiD-like"/>
    <property type="match status" value="1"/>
</dbReference>
<evidence type="ECO:0000256" key="5">
    <source>
        <dbReference type="HAMAP-Rule" id="MF_00787"/>
    </source>
</evidence>
<dbReference type="PANTHER" id="PTHR35863:SF1">
    <property type="entry name" value="COBALT-PRECORRIN-5B C(1)-METHYLTRANSFERASE"/>
    <property type="match status" value="1"/>
</dbReference>
<evidence type="ECO:0000313" key="7">
    <source>
        <dbReference type="EMBL" id="WXB05402.1"/>
    </source>
</evidence>
<dbReference type="EC" id="2.1.1.195" evidence="5"/>
<evidence type="ECO:0000256" key="1">
    <source>
        <dbReference type="ARBA" id="ARBA00022573"/>
    </source>
</evidence>
<comment type="pathway">
    <text evidence="5">Cofactor biosynthesis; adenosylcobalamin biosynthesis; cob(II)yrinate a,c-diamide from sirohydrochlorin (anaerobic route): step 6/10.</text>
</comment>
<gene>
    <name evidence="5" type="primary">cbiD</name>
    <name evidence="7" type="ORF">LVJ94_51970</name>
</gene>
<protein>
    <recommendedName>
        <fullName evidence="5">Cobalt-precorrin-5B C(1)-methyltransferase</fullName>
        <ecNumber evidence="5">2.1.1.195</ecNumber>
    </recommendedName>
    <alternativeName>
        <fullName evidence="5">Cobalt-precorrin-6A synthase</fullName>
    </alternativeName>
</protein>
<organism evidence="7 8">
    <name type="scientific">Pendulispora rubella</name>
    <dbReference type="NCBI Taxonomy" id="2741070"/>
    <lineage>
        <taxon>Bacteria</taxon>
        <taxon>Pseudomonadati</taxon>
        <taxon>Myxococcota</taxon>
        <taxon>Myxococcia</taxon>
        <taxon>Myxococcales</taxon>
        <taxon>Sorangiineae</taxon>
        <taxon>Pendulisporaceae</taxon>
        <taxon>Pendulispora</taxon>
    </lineage>
</organism>
<dbReference type="Pfam" id="PF01888">
    <property type="entry name" value="CbiD"/>
    <property type="match status" value="1"/>
</dbReference>
<evidence type="ECO:0000256" key="3">
    <source>
        <dbReference type="ARBA" id="ARBA00022679"/>
    </source>
</evidence>
<feature type="region of interest" description="Disordered" evidence="6">
    <location>
        <begin position="1"/>
        <end position="23"/>
    </location>
</feature>
<proteinExistence type="inferred from homology"/>
<evidence type="ECO:0000313" key="8">
    <source>
        <dbReference type="Proteomes" id="UP001374803"/>
    </source>
</evidence>
<keyword evidence="8" id="KW-1185">Reference proteome</keyword>
<sequence>MTEAPRTLRTVVPPRNPKGQREGFTTGACAAAAAKAAARLLLRGGDLVDIETTLPNGQRHTFVLERCECEGDVACCSIVKDAGDDPDCTHGAEIVARVTLRAEPGIELRGGEGVAQVMKPGLGLEVGGPAINPVPRRNITQMVLEEIAGSAFRGAVVTISVPGGEELAKQTINARLGLIGGISILGTSGIVKPYSTAAYKASVVQAIDVARERGIDVLVLTTGGKSEAYAMRLYPDFAEEAFVQVGDFVGVGVRHCARRGALRAVVVGMIGKLSKMADGKTMTHAAGSEVNMELLAGIARDLGAKDAIVEEIRGANTARHVLEIAAREGITTVCTAICERVVGHLGRHAGGAIQVHAVLVDFNGTVLGRYPPDVSEAS</sequence>
<dbReference type="Gene3D" id="3.30.2110.10">
    <property type="entry name" value="CbiD-like"/>
    <property type="match status" value="1"/>
</dbReference>
<dbReference type="InterPro" id="IPR036074">
    <property type="entry name" value="CbiD_sf"/>
</dbReference>
<keyword evidence="3 5" id="KW-0808">Transferase</keyword>
<keyword evidence="2 5" id="KW-0489">Methyltransferase</keyword>
<name>A0ABZ2L3U4_9BACT</name>
<accession>A0ABZ2L3U4</accession>
<dbReference type="EMBL" id="CP089983">
    <property type="protein sequence ID" value="WXB05402.1"/>
    <property type="molecule type" value="Genomic_DNA"/>
</dbReference>
<keyword evidence="1 5" id="KW-0169">Cobalamin biosynthesis</keyword>
<comment type="catalytic activity">
    <reaction evidence="5">
        <text>Co-precorrin-5B + S-adenosyl-L-methionine = Co-precorrin-6A + S-adenosyl-L-homocysteine</text>
        <dbReference type="Rhea" id="RHEA:26285"/>
        <dbReference type="ChEBI" id="CHEBI:57856"/>
        <dbReference type="ChEBI" id="CHEBI:59789"/>
        <dbReference type="ChEBI" id="CHEBI:60063"/>
        <dbReference type="ChEBI" id="CHEBI:60064"/>
        <dbReference type="EC" id="2.1.1.195"/>
    </reaction>
</comment>
<comment type="similarity">
    <text evidence="5">Belongs to the CbiD family.</text>
</comment>
<dbReference type="PIRSF" id="PIRSF026782">
    <property type="entry name" value="CbiD"/>
    <property type="match status" value="1"/>
</dbReference>
<evidence type="ECO:0000256" key="2">
    <source>
        <dbReference type="ARBA" id="ARBA00022603"/>
    </source>
</evidence>
<dbReference type="NCBIfam" id="NF000849">
    <property type="entry name" value="PRK00075.1-1"/>
    <property type="match status" value="1"/>
</dbReference>
<dbReference type="GO" id="GO:0008168">
    <property type="term" value="F:methyltransferase activity"/>
    <property type="evidence" value="ECO:0007669"/>
    <property type="project" value="UniProtKB-KW"/>
</dbReference>
<evidence type="ECO:0000256" key="4">
    <source>
        <dbReference type="ARBA" id="ARBA00022691"/>
    </source>
</evidence>
<dbReference type="HAMAP" id="MF_00787">
    <property type="entry name" value="CbiD"/>
    <property type="match status" value="1"/>
</dbReference>